<dbReference type="Gene3D" id="2.40.128.80">
    <property type="entry name" value="Cathepsin C, exclusion domain"/>
    <property type="match status" value="1"/>
</dbReference>
<comment type="subunit">
    <text evidence="1">Tetramer of heterotrimers consisting of exclusion domain, heavy- and light chains.</text>
</comment>
<evidence type="ECO:0000259" key="9">
    <source>
        <dbReference type="Pfam" id="PF08773"/>
    </source>
</evidence>
<dbReference type="Pfam" id="PF00112">
    <property type="entry name" value="Peptidase_C1"/>
    <property type="match status" value="1"/>
</dbReference>
<dbReference type="Gene3D" id="3.90.70.10">
    <property type="entry name" value="Cysteine proteinases"/>
    <property type="match status" value="1"/>
</dbReference>
<evidence type="ECO:0000313" key="11">
    <source>
        <dbReference type="Proteomes" id="UP001189429"/>
    </source>
</evidence>
<evidence type="ECO:0000313" key="10">
    <source>
        <dbReference type="EMBL" id="CAK0851270.1"/>
    </source>
</evidence>
<evidence type="ECO:0000256" key="4">
    <source>
        <dbReference type="ARBA" id="ARBA00029779"/>
    </source>
</evidence>
<evidence type="ECO:0000256" key="2">
    <source>
        <dbReference type="ARBA" id="ARBA00014709"/>
    </source>
</evidence>
<dbReference type="InterPro" id="IPR038765">
    <property type="entry name" value="Papain-like_cys_pep_sf"/>
</dbReference>
<comment type="function">
    <text evidence="7">Thiol protease. Has dipeptidylpeptidase activity. Active against a broad range of dipeptide substrates composed of both polar and hydrophobic amino acids. Proline cannot occupy the P1 position and arginine cannot occupy the P2 position of the substrate. Can act as both an exopeptidase and endopeptidase. Activates serine proteases such as elastase, cathepsin G and granzymes A and B.</text>
</comment>
<dbReference type="Proteomes" id="UP001189429">
    <property type="component" value="Unassembled WGS sequence"/>
</dbReference>
<reference evidence="10" key="1">
    <citation type="submission" date="2023-10" db="EMBL/GenBank/DDBJ databases">
        <authorList>
            <person name="Chen Y."/>
            <person name="Shah S."/>
            <person name="Dougan E. K."/>
            <person name="Thang M."/>
            <person name="Chan C."/>
        </authorList>
    </citation>
    <scope>NUCLEOTIDE SEQUENCE [LARGE SCALE GENOMIC DNA]</scope>
</reference>
<comment type="caution">
    <text evidence="10">The sequence shown here is derived from an EMBL/GenBank/DDBJ whole genome shotgun (WGS) entry which is preliminary data.</text>
</comment>
<dbReference type="SUPFAM" id="SSF75001">
    <property type="entry name" value="Dipeptidyl peptidase I (cathepsin C), exclusion domain"/>
    <property type="match status" value="1"/>
</dbReference>
<keyword evidence="11" id="KW-1185">Reference proteome</keyword>
<feature type="non-terminal residue" evidence="10">
    <location>
        <position position="1"/>
    </location>
</feature>
<dbReference type="SUPFAM" id="SSF54001">
    <property type="entry name" value="Cysteine proteinases"/>
    <property type="match status" value="1"/>
</dbReference>
<dbReference type="InterPro" id="IPR014882">
    <property type="entry name" value="CathepsinC_exc"/>
</dbReference>
<dbReference type="InterPro" id="IPR000668">
    <property type="entry name" value="Peptidase_C1A_C"/>
</dbReference>
<accession>A0ABN9TY55</accession>
<evidence type="ECO:0000256" key="1">
    <source>
        <dbReference type="ARBA" id="ARBA00011610"/>
    </source>
</evidence>
<evidence type="ECO:0000256" key="7">
    <source>
        <dbReference type="ARBA" id="ARBA00045556"/>
    </source>
</evidence>
<evidence type="ECO:0000256" key="3">
    <source>
        <dbReference type="ARBA" id="ARBA00029762"/>
    </source>
</evidence>
<dbReference type="Pfam" id="PF08773">
    <property type="entry name" value="CathepsinC_exc"/>
    <property type="match status" value="1"/>
</dbReference>
<sequence>PPAFPDAAATLPACGHHVPNTALSMLSLDRARAVHGAGETVSIRLTEAIKEQPDRHLQAVSSEGEEGRWTMVFDEGFEVRMSGGLSFFAHFRFEALQGTSPENGDRWSDIARYFGRSPEGIKIEPQGDTYASYCNETSSGWWHRRGTGGELESGCFWAAKRQEGGGAAPPVSVVRLAGPGGPKAASMAVRASRAHAAAGVWEIADLRGPDAKAKEVLRLEPAEPRVAPVRSGPAGPGRPPAVALRGTAPRNVSAGDAGALPKSWDWRKELAGMHAGEADDLSEQFSQGNCGSCYAFSGAQVLQMRFRIRLLREHGVLYPLELSWRSATRCSPYTEGCNGGFAYLAFKQAAETGLPLAECDASIPPEKLDDSCDWSCYRNNDMLFYAKDYGQTGGFAQGATE</sequence>
<feature type="domain" description="Peptidase C1A papain C-terminal" evidence="8">
    <location>
        <begin position="260"/>
        <end position="389"/>
    </location>
</feature>
<feature type="domain" description="Cathepsin C exclusion" evidence="9">
    <location>
        <begin position="58"/>
        <end position="97"/>
    </location>
</feature>
<name>A0ABN9TY55_9DINO</name>
<dbReference type="EMBL" id="CAUYUJ010015223">
    <property type="protein sequence ID" value="CAK0851270.1"/>
    <property type="molecule type" value="Genomic_DNA"/>
</dbReference>
<protein>
    <recommendedName>
        <fullName evidence="2">Dipeptidyl peptidase 1</fullName>
    </recommendedName>
    <alternativeName>
        <fullName evidence="4">Cathepsin C</fullName>
    </alternativeName>
    <alternativeName>
        <fullName evidence="3">Cathepsin J</fullName>
    </alternativeName>
    <alternativeName>
        <fullName evidence="6">Dipeptidyl peptidase I</fullName>
    </alternativeName>
    <alternativeName>
        <fullName evidence="5">Dipeptidyl transferase</fullName>
    </alternativeName>
</protein>
<evidence type="ECO:0000259" key="8">
    <source>
        <dbReference type="Pfam" id="PF00112"/>
    </source>
</evidence>
<organism evidence="10 11">
    <name type="scientific">Prorocentrum cordatum</name>
    <dbReference type="NCBI Taxonomy" id="2364126"/>
    <lineage>
        <taxon>Eukaryota</taxon>
        <taxon>Sar</taxon>
        <taxon>Alveolata</taxon>
        <taxon>Dinophyceae</taxon>
        <taxon>Prorocentrales</taxon>
        <taxon>Prorocentraceae</taxon>
        <taxon>Prorocentrum</taxon>
    </lineage>
</organism>
<gene>
    <name evidence="10" type="ORF">PCOR1329_LOCUS43453</name>
</gene>
<dbReference type="InterPro" id="IPR000169">
    <property type="entry name" value="Pept_cys_AS"/>
</dbReference>
<dbReference type="InterPro" id="IPR036496">
    <property type="entry name" value="CathepsinC_exc_dom_sf"/>
</dbReference>
<dbReference type="PROSITE" id="PS00139">
    <property type="entry name" value="THIOL_PROTEASE_CYS"/>
    <property type="match status" value="1"/>
</dbReference>
<feature type="non-terminal residue" evidence="10">
    <location>
        <position position="401"/>
    </location>
</feature>
<proteinExistence type="predicted"/>
<evidence type="ECO:0000256" key="5">
    <source>
        <dbReference type="ARBA" id="ARBA00030778"/>
    </source>
</evidence>
<evidence type="ECO:0000256" key="6">
    <source>
        <dbReference type="ARBA" id="ARBA00032961"/>
    </source>
</evidence>